<organism evidence="2 3">
    <name type="scientific">Paenibacillus gansuensis</name>
    <dbReference type="NCBI Taxonomy" id="306542"/>
    <lineage>
        <taxon>Bacteria</taxon>
        <taxon>Bacillati</taxon>
        <taxon>Bacillota</taxon>
        <taxon>Bacilli</taxon>
        <taxon>Bacillales</taxon>
        <taxon>Paenibacillaceae</taxon>
        <taxon>Paenibacillus</taxon>
    </lineage>
</organism>
<name>A0ABW5PI31_9BACL</name>
<dbReference type="Proteomes" id="UP001597541">
    <property type="component" value="Unassembled WGS sequence"/>
</dbReference>
<dbReference type="EMBL" id="JBHUME010000013">
    <property type="protein sequence ID" value="MFD2614706.1"/>
    <property type="molecule type" value="Genomic_DNA"/>
</dbReference>
<feature type="compositionally biased region" description="Polar residues" evidence="1">
    <location>
        <begin position="86"/>
        <end position="98"/>
    </location>
</feature>
<evidence type="ECO:0000313" key="3">
    <source>
        <dbReference type="Proteomes" id="UP001597541"/>
    </source>
</evidence>
<accession>A0ABW5PI31</accession>
<feature type="region of interest" description="Disordered" evidence="1">
    <location>
        <begin position="77"/>
        <end position="191"/>
    </location>
</feature>
<proteinExistence type="predicted"/>
<gene>
    <name evidence="2" type="ORF">ACFSUF_20030</name>
</gene>
<evidence type="ECO:0000313" key="2">
    <source>
        <dbReference type="EMBL" id="MFD2614706.1"/>
    </source>
</evidence>
<reference evidence="3" key="1">
    <citation type="journal article" date="2019" name="Int. J. Syst. Evol. Microbiol.">
        <title>The Global Catalogue of Microorganisms (GCM) 10K type strain sequencing project: providing services to taxonomists for standard genome sequencing and annotation.</title>
        <authorList>
            <consortium name="The Broad Institute Genomics Platform"/>
            <consortium name="The Broad Institute Genome Sequencing Center for Infectious Disease"/>
            <person name="Wu L."/>
            <person name="Ma J."/>
        </authorList>
    </citation>
    <scope>NUCLEOTIDE SEQUENCE [LARGE SCALE GENOMIC DNA]</scope>
    <source>
        <strain evidence="3">KCTC 3950</strain>
    </source>
</reference>
<evidence type="ECO:0000256" key="1">
    <source>
        <dbReference type="SAM" id="MobiDB-lite"/>
    </source>
</evidence>
<feature type="compositionally biased region" description="Polar residues" evidence="1">
    <location>
        <begin position="152"/>
        <end position="161"/>
    </location>
</feature>
<dbReference type="RefSeq" id="WP_377605867.1">
    <property type="nucleotide sequence ID" value="NZ_JBHUME010000013.1"/>
</dbReference>
<feature type="compositionally biased region" description="Polar residues" evidence="1">
    <location>
        <begin position="106"/>
        <end position="144"/>
    </location>
</feature>
<comment type="caution">
    <text evidence="2">The sequence shown here is derived from an EMBL/GenBank/DDBJ whole genome shotgun (WGS) entry which is preliminary data.</text>
</comment>
<keyword evidence="3" id="KW-1185">Reference proteome</keyword>
<sequence length="191" mass="21071">MKKTPVVPGKPVVMKTREDEEELVMAWLNLQNTYSDSIRYLIQKEIAENGLRNLQEFIPQFRSIESLKHQLATASAPPPAVYSVPEQQAPTLPSTSAQERVVLGGSPQSLPNSESPVTGWQEESQGSEIKTEQRQTTSEISTRNSTDEYQKQSDPIVTPQEQTEDKSSQVPAAKRPAGKKFGADVASSFAN</sequence>
<protein>
    <submittedName>
        <fullName evidence="2">Uncharacterized protein</fullName>
    </submittedName>
</protein>